<name>A0ABS8WP61_DATST</name>
<gene>
    <name evidence="1" type="ORF">HAX54_050926</name>
</gene>
<dbReference type="EMBL" id="JACEIK010008974">
    <property type="protein sequence ID" value="MCE3051826.1"/>
    <property type="molecule type" value="Genomic_DNA"/>
</dbReference>
<reference evidence="1 2" key="1">
    <citation type="journal article" date="2021" name="BMC Genomics">
        <title>Datura genome reveals duplications of psychoactive alkaloid biosynthetic genes and high mutation rate following tissue culture.</title>
        <authorList>
            <person name="Rajewski A."/>
            <person name="Carter-House D."/>
            <person name="Stajich J."/>
            <person name="Litt A."/>
        </authorList>
    </citation>
    <scope>NUCLEOTIDE SEQUENCE [LARGE SCALE GENOMIC DNA]</scope>
    <source>
        <strain evidence="1">AR-01</strain>
    </source>
</reference>
<comment type="caution">
    <text evidence="1">The sequence shown here is derived from an EMBL/GenBank/DDBJ whole genome shotgun (WGS) entry which is preliminary data.</text>
</comment>
<feature type="non-terminal residue" evidence="1">
    <location>
        <position position="1"/>
    </location>
</feature>
<accession>A0ABS8WP61</accession>
<protein>
    <submittedName>
        <fullName evidence="1">Uncharacterized protein</fullName>
    </submittedName>
</protein>
<keyword evidence="2" id="KW-1185">Reference proteome</keyword>
<organism evidence="1 2">
    <name type="scientific">Datura stramonium</name>
    <name type="common">Jimsonweed</name>
    <name type="synonym">Common thornapple</name>
    <dbReference type="NCBI Taxonomy" id="4076"/>
    <lineage>
        <taxon>Eukaryota</taxon>
        <taxon>Viridiplantae</taxon>
        <taxon>Streptophyta</taxon>
        <taxon>Embryophyta</taxon>
        <taxon>Tracheophyta</taxon>
        <taxon>Spermatophyta</taxon>
        <taxon>Magnoliopsida</taxon>
        <taxon>eudicotyledons</taxon>
        <taxon>Gunneridae</taxon>
        <taxon>Pentapetalae</taxon>
        <taxon>asterids</taxon>
        <taxon>lamiids</taxon>
        <taxon>Solanales</taxon>
        <taxon>Solanaceae</taxon>
        <taxon>Solanoideae</taxon>
        <taxon>Datureae</taxon>
        <taxon>Datura</taxon>
    </lineage>
</organism>
<evidence type="ECO:0000313" key="2">
    <source>
        <dbReference type="Proteomes" id="UP000823775"/>
    </source>
</evidence>
<evidence type="ECO:0000313" key="1">
    <source>
        <dbReference type="EMBL" id="MCE3051826.1"/>
    </source>
</evidence>
<sequence length="104" mass="11134">GESSASLTNLVVPEAEKAGSDLVILTPHIPLAPEGAIRRDPTPPVSPLGLAVVDMGMEIQLLTQTIVLQQHMAGSSDSLRNLRVHEFVSRNPPIFMSSNPKEDV</sequence>
<proteinExistence type="predicted"/>
<dbReference type="Proteomes" id="UP000823775">
    <property type="component" value="Unassembled WGS sequence"/>
</dbReference>